<organism evidence="11 12">
    <name type="scientific">Clytia hemisphaerica</name>
    <dbReference type="NCBI Taxonomy" id="252671"/>
    <lineage>
        <taxon>Eukaryota</taxon>
        <taxon>Metazoa</taxon>
        <taxon>Cnidaria</taxon>
        <taxon>Hydrozoa</taxon>
        <taxon>Hydroidolina</taxon>
        <taxon>Leptothecata</taxon>
        <taxon>Obeliida</taxon>
        <taxon>Clytiidae</taxon>
        <taxon>Clytia</taxon>
    </lineage>
</organism>
<keyword evidence="9" id="KW-0175">Coiled coil</keyword>
<protein>
    <recommendedName>
        <fullName evidence="3 8">Mediator of RNA polymerase II transcription subunit 4</fullName>
    </recommendedName>
    <alternativeName>
        <fullName evidence="7 8">Mediator complex subunit 4</fullName>
    </alternativeName>
</protein>
<evidence type="ECO:0000256" key="8">
    <source>
        <dbReference type="RuleBase" id="RU364141"/>
    </source>
</evidence>
<evidence type="ECO:0000256" key="4">
    <source>
        <dbReference type="ARBA" id="ARBA00023015"/>
    </source>
</evidence>
<keyword evidence="8" id="KW-0010">Activator</keyword>
<evidence type="ECO:0000256" key="9">
    <source>
        <dbReference type="SAM" id="Coils"/>
    </source>
</evidence>
<keyword evidence="4 8" id="KW-0805">Transcription regulation</keyword>
<evidence type="ECO:0000313" key="12">
    <source>
        <dbReference type="Proteomes" id="UP000594262"/>
    </source>
</evidence>
<keyword evidence="12" id="KW-1185">Reference proteome</keyword>
<dbReference type="InterPro" id="IPR019258">
    <property type="entry name" value="Mediator_Med4"/>
</dbReference>
<dbReference type="Pfam" id="PF10018">
    <property type="entry name" value="Med4"/>
    <property type="match status" value="1"/>
</dbReference>
<reference evidence="11" key="1">
    <citation type="submission" date="2021-01" db="UniProtKB">
        <authorList>
            <consortium name="EnsemblMetazoa"/>
        </authorList>
    </citation>
    <scope>IDENTIFICATION</scope>
</reference>
<evidence type="ECO:0000256" key="3">
    <source>
        <dbReference type="ARBA" id="ARBA00020629"/>
    </source>
</evidence>
<evidence type="ECO:0000313" key="11">
    <source>
        <dbReference type="EnsemblMetazoa" id="CLYHEMP025095.1"/>
    </source>
</evidence>
<dbReference type="EnsemblMetazoa" id="CLYHEMT025095.1">
    <property type="protein sequence ID" value="CLYHEMP025095.1"/>
    <property type="gene ID" value="CLYHEMG025095"/>
</dbReference>
<evidence type="ECO:0000256" key="7">
    <source>
        <dbReference type="ARBA" id="ARBA00031257"/>
    </source>
</evidence>
<dbReference type="PANTHER" id="PTHR13208:SF2">
    <property type="entry name" value="MEDIATOR OF RNA POLYMERASE II TRANSCRIPTION SUBUNIT 4"/>
    <property type="match status" value="1"/>
</dbReference>
<dbReference type="GO" id="GO:0006357">
    <property type="term" value="P:regulation of transcription by RNA polymerase II"/>
    <property type="evidence" value="ECO:0007669"/>
    <property type="project" value="InterPro"/>
</dbReference>
<evidence type="ECO:0000256" key="5">
    <source>
        <dbReference type="ARBA" id="ARBA00023163"/>
    </source>
</evidence>
<keyword evidence="5 8" id="KW-0804">Transcription</keyword>
<sequence length="258" mass="28313">MVDISEIGITYHLSTENIISGQLDDFANLTKEFFDNLTKVYSQRGRPPTNTEALNKIGEDLAYKGNDLKKSLQTAIEQINVCKDIDKVKEEITKVEKEILQTHSQLKEAEKILAVAVFQAKKKLEAGKQAKSASVSCEDLIKFAFRISSGNSVEAPQDWKPGDPRRPYPLDIEMRSGTLGQLSLKNGDAMTVDENNTEDNKTGGLWQGTSSTDDKVHLATMPSALLSNVNKTSSQQANNEEVEFMSTSSDSSSSGDST</sequence>
<dbReference type="GO" id="GO:0003712">
    <property type="term" value="F:transcription coregulator activity"/>
    <property type="evidence" value="ECO:0007669"/>
    <property type="project" value="InterPro"/>
</dbReference>
<dbReference type="GO" id="GO:0070847">
    <property type="term" value="C:core mediator complex"/>
    <property type="evidence" value="ECO:0007669"/>
    <property type="project" value="TreeGrafter"/>
</dbReference>
<keyword evidence="6 8" id="KW-0539">Nucleus</keyword>
<dbReference type="AlphaFoldDB" id="A0A7M5XKU9"/>
<gene>
    <name evidence="8" type="primary">MED4</name>
</gene>
<feature type="compositionally biased region" description="Polar residues" evidence="10">
    <location>
        <begin position="230"/>
        <end position="239"/>
    </location>
</feature>
<dbReference type="Proteomes" id="UP000594262">
    <property type="component" value="Unplaced"/>
</dbReference>
<evidence type="ECO:0000256" key="1">
    <source>
        <dbReference type="ARBA" id="ARBA00004123"/>
    </source>
</evidence>
<name>A0A7M5XKU9_9CNID</name>
<dbReference type="OrthoDB" id="1929813at2759"/>
<feature type="region of interest" description="Disordered" evidence="10">
    <location>
        <begin position="193"/>
        <end position="213"/>
    </location>
</feature>
<proteinExistence type="inferred from homology"/>
<comment type="function">
    <text evidence="8">Component of the Mediator complex, a coactivator involved in the regulated transcription of nearly all RNA polymerase II-dependent genes. Mediator functions as a bridge to convey information from gene-specific regulatory proteins to the basal RNA polymerase II transcription machinery. Mediator is recruited to promoters by direct interactions with regulatory proteins and serves as a scaffold for the assembly of a functional preinitiation complex with RNA polymerase II and the general transcription factors.</text>
</comment>
<comment type="similarity">
    <text evidence="2 8">Belongs to the Mediator complex subunit 4 family.</text>
</comment>
<feature type="compositionally biased region" description="Low complexity" evidence="10">
    <location>
        <begin position="246"/>
        <end position="258"/>
    </location>
</feature>
<feature type="coiled-coil region" evidence="9">
    <location>
        <begin position="85"/>
        <end position="112"/>
    </location>
</feature>
<evidence type="ECO:0000256" key="6">
    <source>
        <dbReference type="ARBA" id="ARBA00023242"/>
    </source>
</evidence>
<dbReference type="GO" id="GO:0016592">
    <property type="term" value="C:mediator complex"/>
    <property type="evidence" value="ECO:0007669"/>
    <property type="project" value="InterPro"/>
</dbReference>
<evidence type="ECO:0000256" key="2">
    <source>
        <dbReference type="ARBA" id="ARBA00009626"/>
    </source>
</evidence>
<accession>A0A7M5XKU9</accession>
<comment type="subcellular location">
    <subcellularLocation>
        <location evidence="1 8">Nucleus</location>
    </subcellularLocation>
</comment>
<comment type="subunit">
    <text evidence="8">Component of the Mediator complex.</text>
</comment>
<evidence type="ECO:0000256" key="10">
    <source>
        <dbReference type="SAM" id="MobiDB-lite"/>
    </source>
</evidence>
<feature type="region of interest" description="Disordered" evidence="10">
    <location>
        <begin position="230"/>
        <end position="258"/>
    </location>
</feature>
<dbReference type="PANTHER" id="PTHR13208">
    <property type="entry name" value="MEDIATOR OF RNA POLYMERASE II TRANSCRIPTION SUBUNIT 4"/>
    <property type="match status" value="1"/>
</dbReference>